<dbReference type="CDD" id="cd00090">
    <property type="entry name" value="HTH_ARSR"/>
    <property type="match status" value="1"/>
</dbReference>
<dbReference type="PROSITE" id="PS50987">
    <property type="entry name" value="HTH_ARSR_2"/>
    <property type="match status" value="1"/>
</dbReference>
<dbReference type="SMART" id="SM00418">
    <property type="entry name" value="HTH_ARSR"/>
    <property type="match status" value="1"/>
</dbReference>
<dbReference type="InterPro" id="IPR011991">
    <property type="entry name" value="ArsR-like_HTH"/>
</dbReference>
<evidence type="ECO:0000313" key="5">
    <source>
        <dbReference type="EMBL" id="MEQ3553297.1"/>
    </source>
</evidence>
<keyword evidence="6" id="KW-1185">Reference proteome</keyword>
<dbReference type="PANTHER" id="PTHR43132">
    <property type="entry name" value="ARSENICAL RESISTANCE OPERON REPRESSOR ARSR-RELATED"/>
    <property type="match status" value="1"/>
</dbReference>
<keyword evidence="3" id="KW-0804">Transcription</keyword>
<accession>A0ABV1KI69</accession>
<reference evidence="5 6" key="1">
    <citation type="submission" date="2024-03" db="EMBL/GenBank/DDBJ databases">
        <title>Draft genome sequence of Pseudonocardia nematodicida JCM 31783.</title>
        <authorList>
            <person name="Butdee W."/>
            <person name="Duangmal K."/>
        </authorList>
    </citation>
    <scope>NUCLEOTIDE SEQUENCE [LARGE SCALE GENOMIC DNA]</scope>
    <source>
        <strain evidence="5 6">JCM 31783</strain>
    </source>
</reference>
<evidence type="ECO:0000256" key="1">
    <source>
        <dbReference type="ARBA" id="ARBA00023015"/>
    </source>
</evidence>
<dbReference type="PRINTS" id="PR00778">
    <property type="entry name" value="HTHARSR"/>
</dbReference>
<name>A0ABV1KI69_9PSEU</name>
<organism evidence="5 6">
    <name type="scientific">Pseudonocardia nematodicida</name>
    <dbReference type="NCBI Taxonomy" id="1206997"/>
    <lineage>
        <taxon>Bacteria</taxon>
        <taxon>Bacillati</taxon>
        <taxon>Actinomycetota</taxon>
        <taxon>Actinomycetes</taxon>
        <taxon>Pseudonocardiales</taxon>
        <taxon>Pseudonocardiaceae</taxon>
        <taxon>Pseudonocardia</taxon>
    </lineage>
</organism>
<dbReference type="SUPFAM" id="SSF46785">
    <property type="entry name" value="Winged helix' DNA-binding domain"/>
    <property type="match status" value="1"/>
</dbReference>
<dbReference type="Pfam" id="PF01022">
    <property type="entry name" value="HTH_5"/>
    <property type="match status" value="1"/>
</dbReference>
<evidence type="ECO:0000256" key="2">
    <source>
        <dbReference type="ARBA" id="ARBA00023125"/>
    </source>
</evidence>
<dbReference type="EMBL" id="JBEDNQ010000010">
    <property type="protein sequence ID" value="MEQ3553297.1"/>
    <property type="molecule type" value="Genomic_DNA"/>
</dbReference>
<sequence>MDEQEPLDPELLADVAASFGILSATSRLQIVWLLAGGPRDVGSLAAALGQPVAAVSQHLAKLKLAGLVRSRRDGRHQIYVIDDPVVVEVVRAVVRGHASGGGRAGAHRDRGTA</sequence>
<dbReference type="Gene3D" id="1.10.10.10">
    <property type="entry name" value="Winged helix-like DNA-binding domain superfamily/Winged helix DNA-binding domain"/>
    <property type="match status" value="1"/>
</dbReference>
<dbReference type="NCBIfam" id="NF033788">
    <property type="entry name" value="HTH_metalloreg"/>
    <property type="match status" value="1"/>
</dbReference>
<comment type="caution">
    <text evidence="5">The sequence shown here is derived from an EMBL/GenBank/DDBJ whole genome shotgun (WGS) entry which is preliminary data.</text>
</comment>
<dbReference type="RefSeq" id="WP_349300368.1">
    <property type="nucleotide sequence ID" value="NZ_JBEDNQ010000010.1"/>
</dbReference>
<evidence type="ECO:0000259" key="4">
    <source>
        <dbReference type="PROSITE" id="PS50987"/>
    </source>
</evidence>
<gene>
    <name evidence="5" type="ORF">WIS52_22735</name>
</gene>
<keyword evidence="2" id="KW-0238">DNA-binding</keyword>
<dbReference type="InterPro" id="IPR001845">
    <property type="entry name" value="HTH_ArsR_DNA-bd_dom"/>
</dbReference>
<dbReference type="InterPro" id="IPR036388">
    <property type="entry name" value="WH-like_DNA-bd_sf"/>
</dbReference>
<feature type="domain" description="HTH arsR-type" evidence="4">
    <location>
        <begin position="7"/>
        <end position="101"/>
    </location>
</feature>
<keyword evidence="1" id="KW-0805">Transcription regulation</keyword>
<evidence type="ECO:0000313" key="6">
    <source>
        <dbReference type="Proteomes" id="UP001494902"/>
    </source>
</evidence>
<proteinExistence type="predicted"/>
<dbReference type="PANTHER" id="PTHR43132:SF8">
    <property type="entry name" value="HTH-TYPE TRANSCRIPTIONAL REGULATOR KMTR"/>
    <property type="match status" value="1"/>
</dbReference>
<dbReference type="Proteomes" id="UP001494902">
    <property type="component" value="Unassembled WGS sequence"/>
</dbReference>
<evidence type="ECO:0000256" key="3">
    <source>
        <dbReference type="ARBA" id="ARBA00023163"/>
    </source>
</evidence>
<dbReference type="InterPro" id="IPR051011">
    <property type="entry name" value="Metal_resp_trans_reg"/>
</dbReference>
<protein>
    <submittedName>
        <fullName evidence="5">Metalloregulator ArsR/SmtB family transcription factor</fullName>
    </submittedName>
</protein>
<dbReference type="InterPro" id="IPR036390">
    <property type="entry name" value="WH_DNA-bd_sf"/>
</dbReference>